<protein>
    <submittedName>
        <fullName evidence="2">Uncharacterized protein</fullName>
    </submittedName>
</protein>
<organism evidence="2 3">
    <name type="scientific">Pseudovirgaria hyperparasitica</name>
    <dbReference type="NCBI Taxonomy" id="470096"/>
    <lineage>
        <taxon>Eukaryota</taxon>
        <taxon>Fungi</taxon>
        <taxon>Dikarya</taxon>
        <taxon>Ascomycota</taxon>
        <taxon>Pezizomycotina</taxon>
        <taxon>Dothideomycetes</taxon>
        <taxon>Dothideomycetes incertae sedis</taxon>
        <taxon>Acrospermales</taxon>
        <taxon>Acrospermaceae</taxon>
        <taxon>Pseudovirgaria</taxon>
    </lineage>
</organism>
<dbReference type="RefSeq" id="XP_033604738.1">
    <property type="nucleotide sequence ID" value="XM_033739766.1"/>
</dbReference>
<dbReference type="Proteomes" id="UP000799437">
    <property type="component" value="Unassembled WGS sequence"/>
</dbReference>
<proteinExistence type="predicted"/>
<evidence type="ECO:0000313" key="2">
    <source>
        <dbReference type="EMBL" id="KAF2762287.1"/>
    </source>
</evidence>
<dbReference type="GeneID" id="54480820"/>
<dbReference type="AlphaFoldDB" id="A0A6A6WJW8"/>
<dbReference type="OrthoDB" id="3799196at2759"/>
<feature type="region of interest" description="Disordered" evidence="1">
    <location>
        <begin position="95"/>
        <end position="155"/>
    </location>
</feature>
<keyword evidence="3" id="KW-1185">Reference proteome</keyword>
<reference evidence="2" key="1">
    <citation type="journal article" date="2020" name="Stud. Mycol.">
        <title>101 Dothideomycetes genomes: a test case for predicting lifestyles and emergence of pathogens.</title>
        <authorList>
            <person name="Haridas S."/>
            <person name="Albert R."/>
            <person name="Binder M."/>
            <person name="Bloem J."/>
            <person name="Labutti K."/>
            <person name="Salamov A."/>
            <person name="Andreopoulos B."/>
            <person name="Baker S."/>
            <person name="Barry K."/>
            <person name="Bills G."/>
            <person name="Bluhm B."/>
            <person name="Cannon C."/>
            <person name="Castanera R."/>
            <person name="Culley D."/>
            <person name="Daum C."/>
            <person name="Ezra D."/>
            <person name="Gonzalez J."/>
            <person name="Henrissat B."/>
            <person name="Kuo A."/>
            <person name="Liang C."/>
            <person name="Lipzen A."/>
            <person name="Lutzoni F."/>
            <person name="Magnuson J."/>
            <person name="Mondo S."/>
            <person name="Nolan M."/>
            <person name="Ohm R."/>
            <person name="Pangilinan J."/>
            <person name="Park H.-J."/>
            <person name="Ramirez L."/>
            <person name="Alfaro M."/>
            <person name="Sun H."/>
            <person name="Tritt A."/>
            <person name="Yoshinaga Y."/>
            <person name="Zwiers L.-H."/>
            <person name="Turgeon B."/>
            <person name="Goodwin S."/>
            <person name="Spatafora J."/>
            <person name="Crous P."/>
            <person name="Grigoriev I."/>
        </authorList>
    </citation>
    <scope>NUCLEOTIDE SEQUENCE</scope>
    <source>
        <strain evidence="2">CBS 121739</strain>
    </source>
</reference>
<gene>
    <name evidence="2" type="ORF">EJ05DRAFT_204071</name>
</gene>
<evidence type="ECO:0000256" key="1">
    <source>
        <dbReference type="SAM" id="MobiDB-lite"/>
    </source>
</evidence>
<name>A0A6A6WJW8_9PEZI</name>
<accession>A0A6A6WJW8</accession>
<dbReference type="EMBL" id="ML996566">
    <property type="protein sequence ID" value="KAF2762287.1"/>
    <property type="molecule type" value="Genomic_DNA"/>
</dbReference>
<evidence type="ECO:0000313" key="3">
    <source>
        <dbReference type="Proteomes" id="UP000799437"/>
    </source>
</evidence>
<sequence length="155" mass="17629">MSDNVPANATAEQVRELIGFNLAQWHKFLIVTLDASVRIRTKYPQRGVRWREINLLVQEEELRKVNVDLAKHGIPPVEMPGLAWRMKRIFKERKAVDRVSDSPGLTLESMSTPKPEPEHAPEQNKINSPAPSQEPDPGGRSRARGLVFDPVYDDR</sequence>